<organism evidence="2 3">
    <name type="scientific">Flavimobilis rhizosphaerae</name>
    <dbReference type="NCBI Taxonomy" id="2775421"/>
    <lineage>
        <taxon>Bacteria</taxon>
        <taxon>Bacillati</taxon>
        <taxon>Actinomycetota</taxon>
        <taxon>Actinomycetes</taxon>
        <taxon>Micrococcales</taxon>
        <taxon>Jonesiaceae</taxon>
        <taxon>Flavimobilis</taxon>
    </lineage>
</organism>
<reference evidence="2 3" key="1">
    <citation type="submission" date="2020-09" db="EMBL/GenBank/DDBJ databases">
        <title>Flavimobilis rhizosphaerae sp. nov., isolated from rhizosphere soil of Spartina alterniflora.</title>
        <authorList>
            <person name="Hanqin C."/>
        </authorList>
    </citation>
    <scope>NUCLEOTIDE SEQUENCE [LARGE SCALE GENOMIC DNA]</scope>
    <source>
        <strain evidence="2 3">GY 10621</strain>
    </source>
</reference>
<dbReference type="PANTHER" id="PTHR24094">
    <property type="entry name" value="SECRETED PROTEIN"/>
    <property type="match status" value="1"/>
</dbReference>
<sequence length="229" mass="24738">MLVAVCVALLALAWWVSVPWRAPALTYPVTGAELAAARASLAALPELTAEPPEPYTRTRFGTPWADLDGNGCSTREDMLARDLVDAVRDDDGCTVLTGTLTDRYTGQVLPFRRGPTTSARVQIDHVVALADAWRTGAWAWDDAQRARLANDPANLLAVDGPTNEDKGAQDPSTWLPPYAPFRCQYAVLRVRVRAGYGLALVPGEREALGRALGTCDVAEITVTEEAARH</sequence>
<keyword evidence="2" id="KW-0255">Endonuclease</keyword>
<accession>A0ABR9DQ79</accession>
<protein>
    <submittedName>
        <fullName evidence="2">HNH endonuclease</fullName>
    </submittedName>
</protein>
<evidence type="ECO:0000313" key="2">
    <source>
        <dbReference type="EMBL" id="MBD9699276.1"/>
    </source>
</evidence>
<dbReference type="InterPro" id="IPR011089">
    <property type="entry name" value="GmrSD_C"/>
</dbReference>
<keyword evidence="2" id="KW-0378">Hydrolase</keyword>
<evidence type="ECO:0000259" key="1">
    <source>
        <dbReference type="Pfam" id="PF07510"/>
    </source>
</evidence>
<comment type="caution">
    <text evidence="2">The sequence shown here is derived from an EMBL/GenBank/DDBJ whole genome shotgun (WGS) entry which is preliminary data.</text>
</comment>
<dbReference type="EMBL" id="JACZDF010000003">
    <property type="protein sequence ID" value="MBD9699276.1"/>
    <property type="molecule type" value="Genomic_DNA"/>
</dbReference>
<gene>
    <name evidence="2" type="ORF">IGS67_07200</name>
</gene>
<evidence type="ECO:0000313" key="3">
    <source>
        <dbReference type="Proteomes" id="UP000642107"/>
    </source>
</evidence>
<name>A0ABR9DQ79_9MICO</name>
<dbReference type="Pfam" id="PF07510">
    <property type="entry name" value="GmrSD_C"/>
    <property type="match status" value="1"/>
</dbReference>
<dbReference type="GO" id="GO:0004519">
    <property type="term" value="F:endonuclease activity"/>
    <property type="evidence" value="ECO:0007669"/>
    <property type="project" value="UniProtKB-KW"/>
</dbReference>
<dbReference type="PANTHER" id="PTHR24094:SF15">
    <property type="entry name" value="AMP-DEPENDENT SYNTHETASE_LIGASE DOMAIN-CONTAINING PROTEIN-RELATED"/>
    <property type="match status" value="1"/>
</dbReference>
<proteinExistence type="predicted"/>
<feature type="domain" description="GmrSD restriction endonucleases C-terminal" evidence="1">
    <location>
        <begin position="75"/>
        <end position="201"/>
    </location>
</feature>
<keyword evidence="3" id="KW-1185">Reference proteome</keyword>
<keyword evidence="2" id="KW-0540">Nuclease</keyword>
<dbReference type="Proteomes" id="UP000642107">
    <property type="component" value="Unassembled WGS sequence"/>
</dbReference>